<reference evidence="2 3" key="1">
    <citation type="submission" date="2018-06" db="EMBL/GenBank/DDBJ databases">
        <authorList>
            <consortium name="Pathogen Informatics"/>
            <person name="Doyle S."/>
        </authorList>
    </citation>
    <scope>NUCLEOTIDE SEQUENCE [LARGE SCALE GENOMIC DNA]</scope>
    <source>
        <strain evidence="2 3">NCTC7914</strain>
    </source>
</reference>
<evidence type="ECO:0000313" key="3">
    <source>
        <dbReference type="Proteomes" id="UP000254602"/>
    </source>
</evidence>
<organism evidence="2 3">
    <name type="scientific">Pseudomonas putida</name>
    <name type="common">Arthrobacter siderocapsulatus</name>
    <dbReference type="NCBI Taxonomy" id="303"/>
    <lineage>
        <taxon>Bacteria</taxon>
        <taxon>Pseudomonadati</taxon>
        <taxon>Pseudomonadota</taxon>
        <taxon>Gammaproteobacteria</taxon>
        <taxon>Pseudomonadales</taxon>
        <taxon>Pseudomonadaceae</taxon>
        <taxon>Pseudomonas</taxon>
    </lineage>
</organism>
<proteinExistence type="predicted"/>
<sequence>MLVHSDQDYGVLKAAERELQLQAGHVPDAAFYERKLQAIWTRAQHSAHYANIGPYSFPAFQQLPVTAKALLKGQPLEFCTVELGEAAKYYATTGTTGEPTPTPRLKEDIIWNAVSVASYWRAVLRPGSRVANLMPSDIVPVGDLIANVCEYLDVSHVRLYPFTTGITDWERVCNTFDTYRPTVLFIAPGVLVQLTRYLKQRGLLHSFAESVRSIMLLGEVNTQPLRERLARWWQCDVFDASYGSTETGTLAAVGQDVQMRLATATNYFELLLPDGKLVTPAEGLTGRLVVTPLNLYARPLLRLDTGDSVTITSPWQPGQLSPALLINGRDSDSVRVAGVGLEIRAVEEVVYGSCDATGYVIEVDRQADSAALILERDVVWDSSQEARLQAHLLERCEQHMGLRWSRVLFVNNLSALNKSGGSQKSWKKTNLRFVGGQQ</sequence>
<name>A0A379KNU4_PSEPU</name>
<dbReference type="PANTHER" id="PTHR43845:SF1">
    <property type="entry name" value="BLR5969 PROTEIN"/>
    <property type="match status" value="1"/>
</dbReference>
<dbReference type="InterPro" id="IPR042099">
    <property type="entry name" value="ANL_N_sf"/>
</dbReference>
<dbReference type="Proteomes" id="UP000254602">
    <property type="component" value="Unassembled WGS sequence"/>
</dbReference>
<dbReference type="PANTHER" id="PTHR43845">
    <property type="entry name" value="BLR5969 PROTEIN"/>
    <property type="match status" value="1"/>
</dbReference>
<evidence type="ECO:0000313" key="2">
    <source>
        <dbReference type="EMBL" id="SUD69674.1"/>
    </source>
</evidence>
<dbReference type="Gene3D" id="3.40.50.12780">
    <property type="entry name" value="N-terminal domain of ligase-like"/>
    <property type="match status" value="1"/>
</dbReference>
<dbReference type="Pfam" id="PF00501">
    <property type="entry name" value="AMP-binding"/>
    <property type="match status" value="1"/>
</dbReference>
<protein>
    <submittedName>
        <fullName evidence="2">Coenzyme F390 synthetase-like protein</fullName>
    </submittedName>
</protein>
<dbReference type="AlphaFoldDB" id="A0A379KNU4"/>
<dbReference type="RefSeq" id="WP_115274762.1">
    <property type="nucleotide sequence ID" value="NZ_UGUY01000001.1"/>
</dbReference>
<dbReference type="EMBL" id="UGUY01000001">
    <property type="protein sequence ID" value="SUD69674.1"/>
    <property type="molecule type" value="Genomic_DNA"/>
</dbReference>
<accession>A0A379KNU4</accession>
<evidence type="ECO:0000259" key="1">
    <source>
        <dbReference type="Pfam" id="PF00501"/>
    </source>
</evidence>
<gene>
    <name evidence="2" type="ORF">NCTC7914_03821</name>
</gene>
<dbReference type="SUPFAM" id="SSF56801">
    <property type="entry name" value="Acetyl-CoA synthetase-like"/>
    <property type="match status" value="1"/>
</dbReference>
<dbReference type="InterPro" id="IPR000873">
    <property type="entry name" value="AMP-dep_synth/lig_dom"/>
</dbReference>
<feature type="domain" description="AMP-dependent synthetase/ligase" evidence="1">
    <location>
        <begin position="92"/>
        <end position="256"/>
    </location>
</feature>